<dbReference type="EC" id="3.6.1.56" evidence="11"/>
<gene>
    <name evidence="23" type="ORF">ElyMa_000376000</name>
</gene>
<evidence type="ECO:0000256" key="1">
    <source>
        <dbReference type="ARBA" id="ARBA00001946"/>
    </source>
</evidence>
<dbReference type="GO" id="GO:0042262">
    <property type="term" value="P:DNA protection"/>
    <property type="evidence" value="ECO:0007669"/>
    <property type="project" value="InterPro"/>
</dbReference>
<dbReference type="CDD" id="cd03427">
    <property type="entry name" value="NUDIX_MTH1_Nudt1"/>
    <property type="match status" value="1"/>
</dbReference>
<dbReference type="Gene3D" id="3.90.79.10">
    <property type="entry name" value="Nucleoside Triphosphate Pyrophosphohydrolase"/>
    <property type="match status" value="1"/>
</dbReference>
<comment type="caution">
    <text evidence="23">The sequence shown here is derived from an EMBL/GenBank/DDBJ whole genome shotgun (WGS) entry which is preliminary data.</text>
</comment>
<evidence type="ECO:0000256" key="21">
    <source>
        <dbReference type="ARBA" id="ARBA00053094"/>
    </source>
</evidence>
<evidence type="ECO:0000313" key="23">
    <source>
        <dbReference type="EMBL" id="GFR72302.1"/>
    </source>
</evidence>
<evidence type="ECO:0000256" key="17">
    <source>
        <dbReference type="ARBA" id="ARBA00032071"/>
    </source>
</evidence>
<dbReference type="Pfam" id="PF00293">
    <property type="entry name" value="NUDIX"/>
    <property type="match status" value="1"/>
</dbReference>
<dbReference type="GO" id="GO:0008413">
    <property type="term" value="F:8-oxo-7,8-dihydroguanosine triphosphate pyrophosphatase activity"/>
    <property type="evidence" value="ECO:0007669"/>
    <property type="project" value="InterPro"/>
</dbReference>
<dbReference type="GO" id="GO:0046872">
    <property type="term" value="F:metal ion binding"/>
    <property type="evidence" value="ECO:0007669"/>
    <property type="project" value="UniProtKB-KW"/>
</dbReference>
<keyword evidence="5 23" id="KW-0378">Hydrolase</keyword>
<comment type="catalytic activity">
    <reaction evidence="18">
        <text>N(6)-methyl-ATP + H2O = N(6)-methyl-AMP + diphosphate + H(+)</text>
        <dbReference type="Rhea" id="RHEA:67608"/>
        <dbReference type="ChEBI" id="CHEBI:15377"/>
        <dbReference type="ChEBI" id="CHEBI:15378"/>
        <dbReference type="ChEBI" id="CHEBI:33019"/>
        <dbReference type="ChEBI" id="CHEBI:144842"/>
        <dbReference type="ChEBI" id="CHEBI:172873"/>
    </reaction>
    <physiologicalReaction direction="left-to-right" evidence="18">
        <dbReference type="Rhea" id="RHEA:67609"/>
    </physiologicalReaction>
</comment>
<name>A0AAV4FGE1_9GAST</name>
<evidence type="ECO:0000256" key="10">
    <source>
        <dbReference type="ARBA" id="ARBA00024596"/>
    </source>
</evidence>
<keyword evidence="6" id="KW-0460">Magnesium</keyword>
<evidence type="ECO:0000256" key="3">
    <source>
        <dbReference type="ARBA" id="ARBA00011245"/>
    </source>
</evidence>
<evidence type="ECO:0000256" key="16">
    <source>
        <dbReference type="ARBA" id="ARBA00031927"/>
    </source>
</evidence>
<comment type="catalytic activity">
    <reaction evidence="10">
        <text>2-oxo-ATP + H2O = 2-oxo-AMP + diphosphate + H(+)</text>
        <dbReference type="Rhea" id="RHEA:67392"/>
        <dbReference type="ChEBI" id="CHEBI:15377"/>
        <dbReference type="ChEBI" id="CHEBI:15378"/>
        <dbReference type="ChEBI" id="CHEBI:33019"/>
        <dbReference type="ChEBI" id="CHEBI:71395"/>
        <dbReference type="ChEBI" id="CHEBI:172878"/>
    </reaction>
    <physiologicalReaction direction="left-to-right" evidence="10">
        <dbReference type="Rhea" id="RHEA:67393"/>
    </physiologicalReaction>
</comment>
<dbReference type="PANTHER" id="PTHR43758">
    <property type="entry name" value="7,8-DIHYDRO-8-OXOGUANINE TRIPHOSPHATASE"/>
    <property type="match status" value="1"/>
</dbReference>
<comment type="catalytic activity">
    <reaction evidence="20">
        <text>N(6)-methyl-dATP + H2O = N(6)-methyl-dAMP + diphosphate + H(+)</text>
        <dbReference type="Rhea" id="RHEA:67604"/>
        <dbReference type="ChEBI" id="CHEBI:15377"/>
        <dbReference type="ChEBI" id="CHEBI:15378"/>
        <dbReference type="ChEBI" id="CHEBI:33019"/>
        <dbReference type="ChEBI" id="CHEBI:169976"/>
        <dbReference type="ChEBI" id="CHEBI:172872"/>
    </reaction>
    <physiologicalReaction direction="left-to-right" evidence="20">
        <dbReference type="Rhea" id="RHEA:67605"/>
    </physiologicalReaction>
</comment>
<evidence type="ECO:0000256" key="13">
    <source>
        <dbReference type="ARBA" id="ARBA00029673"/>
    </source>
</evidence>
<comment type="catalytic activity">
    <reaction evidence="8">
        <text>2-oxo-dATP + H2O = 2-oxo-dAMP + diphosphate + H(+)</text>
        <dbReference type="Rhea" id="RHEA:31583"/>
        <dbReference type="ChEBI" id="CHEBI:15377"/>
        <dbReference type="ChEBI" id="CHEBI:15378"/>
        <dbReference type="ChEBI" id="CHEBI:33019"/>
        <dbReference type="ChEBI" id="CHEBI:63212"/>
        <dbReference type="ChEBI" id="CHEBI:77897"/>
        <dbReference type="EC" id="3.6.1.56"/>
    </reaction>
    <physiologicalReaction direction="left-to-right" evidence="8">
        <dbReference type="Rhea" id="RHEA:31584"/>
    </physiologicalReaction>
</comment>
<dbReference type="InterPro" id="IPR003563">
    <property type="entry name" value="8ODP"/>
</dbReference>
<dbReference type="AlphaFoldDB" id="A0AAV4FGE1"/>
<evidence type="ECO:0000256" key="7">
    <source>
        <dbReference type="ARBA" id="ARBA00024448"/>
    </source>
</evidence>
<feature type="domain" description="Nudix hydrolase" evidence="22">
    <location>
        <begin position="20"/>
        <end position="144"/>
    </location>
</feature>
<evidence type="ECO:0000256" key="2">
    <source>
        <dbReference type="ARBA" id="ARBA00005582"/>
    </source>
</evidence>
<dbReference type="SUPFAM" id="SSF55811">
    <property type="entry name" value="Nudix"/>
    <property type="match status" value="1"/>
</dbReference>
<dbReference type="Proteomes" id="UP000762676">
    <property type="component" value="Unassembled WGS sequence"/>
</dbReference>
<organism evidence="23 24">
    <name type="scientific">Elysia marginata</name>
    <dbReference type="NCBI Taxonomy" id="1093978"/>
    <lineage>
        <taxon>Eukaryota</taxon>
        <taxon>Metazoa</taxon>
        <taxon>Spiralia</taxon>
        <taxon>Lophotrochozoa</taxon>
        <taxon>Mollusca</taxon>
        <taxon>Gastropoda</taxon>
        <taxon>Heterobranchia</taxon>
        <taxon>Euthyneura</taxon>
        <taxon>Panpulmonata</taxon>
        <taxon>Sacoglossa</taxon>
        <taxon>Placobranchoidea</taxon>
        <taxon>Plakobranchidae</taxon>
        <taxon>Elysia</taxon>
    </lineage>
</organism>
<dbReference type="InterPro" id="IPR000086">
    <property type="entry name" value="NUDIX_hydrolase_dom"/>
</dbReference>
<evidence type="ECO:0000256" key="18">
    <source>
        <dbReference type="ARBA" id="ARBA00048002"/>
    </source>
</evidence>
<proteinExistence type="inferred from homology"/>
<comment type="catalytic activity">
    <reaction evidence="9">
        <text>8-oxo-dGTP + H2O = 8-oxo-dGMP + diphosphate + H(+)</text>
        <dbReference type="Rhea" id="RHEA:31575"/>
        <dbReference type="ChEBI" id="CHEBI:15377"/>
        <dbReference type="ChEBI" id="CHEBI:15378"/>
        <dbReference type="ChEBI" id="CHEBI:33019"/>
        <dbReference type="ChEBI" id="CHEBI:63224"/>
        <dbReference type="ChEBI" id="CHEBI:77896"/>
    </reaction>
    <physiologicalReaction direction="left-to-right" evidence="9">
        <dbReference type="Rhea" id="RHEA:31576"/>
    </physiologicalReaction>
</comment>
<protein>
    <recommendedName>
        <fullName evidence="12">Oxidized purine nucleoside triphosphate hydrolase</fullName>
        <ecNumber evidence="11">3.6.1.56</ecNumber>
    </recommendedName>
    <alternativeName>
        <fullName evidence="16">2-hydroxy-dATP diphosphatase</fullName>
    </alternativeName>
    <alternativeName>
        <fullName evidence="15">7,8-dihydro-8-oxoguanine triphosphatase</fullName>
    </alternativeName>
    <alternativeName>
        <fullName evidence="14">8-oxo-dGTPase</fullName>
    </alternativeName>
    <alternativeName>
        <fullName evidence="17">Methylated purine nucleoside triphosphate hydrolase</fullName>
    </alternativeName>
    <alternativeName>
        <fullName evidence="13">Nucleoside diphosphate-linked moiety X motif 1</fullName>
    </alternativeName>
</protein>
<accession>A0AAV4FGE1</accession>
<reference evidence="23 24" key="1">
    <citation type="journal article" date="2021" name="Elife">
        <title>Chloroplast acquisition without the gene transfer in kleptoplastic sea slugs, Plakobranchus ocellatus.</title>
        <authorList>
            <person name="Maeda T."/>
            <person name="Takahashi S."/>
            <person name="Yoshida T."/>
            <person name="Shimamura S."/>
            <person name="Takaki Y."/>
            <person name="Nagai Y."/>
            <person name="Toyoda A."/>
            <person name="Suzuki Y."/>
            <person name="Arimoto A."/>
            <person name="Ishii H."/>
            <person name="Satoh N."/>
            <person name="Nishiyama T."/>
            <person name="Hasebe M."/>
            <person name="Maruyama T."/>
            <person name="Minagawa J."/>
            <person name="Obokata J."/>
            <person name="Shigenobu S."/>
        </authorList>
    </citation>
    <scope>NUCLEOTIDE SEQUENCE [LARGE SCALE GENOMIC DNA]</scope>
</reference>
<dbReference type="EMBL" id="BMAT01000736">
    <property type="protein sequence ID" value="GFR72302.1"/>
    <property type="molecule type" value="Genomic_DNA"/>
</dbReference>
<evidence type="ECO:0000313" key="24">
    <source>
        <dbReference type="Proteomes" id="UP000762676"/>
    </source>
</evidence>
<evidence type="ECO:0000256" key="5">
    <source>
        <dbReference type="ARBA" id="ARBA00022801"/>
    </source>
</evidence>
<dbReference type="PRINTS" id="PR01403">
    <property type="entry name" value="8OXTPHPHTASE"/>
</dbReference>
<comment type="catalytic activity">
    <reaction evidence="19">
        <text>O(6)-methyl-dGTP + H2O = O(6)-methyl-dGMP + diphosphate + H(+)</text>
        <dbReference type="Rhea" id="RHEA:67600"/>
        <dbReference type="ChEBI" id="CHEBI:15377"/>
        <dbReference type="ChEBI" id="CHEBI:15378"/>
        <dbReference type="ChEBI" id="CHEBI:33019"/>
        <dbReference type="ChEBI" id="CHEBI:169974"/>
        <dbReference type="ChEBI" id="CHEBI:169975"/>
    </reaction>
    <physiologicalReaction direction="left-to-right" evidence="19">
        <dbReference type="Rhea" id="RHEA:67601"/>
    </physiologicalReaction>
</comment>
<evidence type="ECO:0000256" key="8">
    <source>
        <dbReference type="ARBA" id="ARBA00024459"/>
    </source>
</evidence>
<dbReference type="InterPro" id="IPR015797">
    <property type="entry name" value="NUDIX_hydrolase-like_dom_sf"/>
</dbReference>
<keyword evidence="4" id="KW-0479">Metal-binding</keyword>
<comment type="catalytic activity">
    <reaction evidence="7">
        <text>8-oxo-dATP + H2O = 8-oxo-dAMP + diphosphate + H(+)</text>
        <dbReference type="Rhea" id="RHEA:65396"/>
        <dbReference type="ChEBI" id="CHEBI:15377"/>
        <dbReference type="ChEBI" id="CHEBI:15378"/>
        <dbReference type="ChEBI" id="CHEBI:33019"/>
        <dbReference type="ChEBI" id="CHEBI:71361"/>
        <dbReference type="ChEBI" id="CHEBI:172871"/>
    </reaction>
    <physiologicalReaction direction="left-to-right" evidence="7">
        <dbReference type="Rhea" id="RHEA:65397"/>
    </physiologicalReaction>
</comment>
<evidence type="ECO:0000256" key="15">
    <source>
        <dbReference type="ARBA" id="ARBA00030682"/>
    </source>
</evidence>
<comment type="function">
    <text evidence="21">Oxidized purine nucleoside triphosphate hydrolase which is a prominent sanitizer of the oxidized nucleotide pool. Catalyzes the hydrolysis of 2-oxo-dATP (2-hydroxy-dATP) into 2-oxo-dAMP. Also has a significant hydrolase activity toward 2-oxo-ATP, 8-oxo-dGTP and 8-oxo-dATP. Through the hydrolysis of oxidized purine nucleoside triphosphates, prevents their incorporation into DNA and the subsequent transversions A:T to C:G and G:C to T:A. Also catalyzes the hydrolysis of methylated purine nucleoside triphosphate preventing their integration into DNA. Through this antimutagenic activity protects cells from oxidative stress.</text>
</comment>
<evidence type="ECO:0000256" key="19">
    <source>
        <dbReference type="ARBA" id="ARBA00048894"/>
    </source>
</evidence>
<evidence type="ECO:0000256" key="4">
    <source>
        <dbReference type="ARBA" id="ARBA00022723"/>
    </source>
</evidence>
<evidence type="ECO:0000256" key="12">
    <source>
        <dbReference type="ARBA" id="ARBA00026218"/>
    </source>
</evidence>
<comment type="cofactor">
    <cofactor evidence="1">
        <name>Mg(2+)</name>
        <dbReference type="ChEBI" id="CHEBI:18420"/>
    </cofactor>
</comment>
<comment type="similarity">
    <text evidence="2">Belongs to the Nudix hydrolase family.</text>
</comment>
<evidence type="ECO:0000256" key="20">
    <source>
        <dbReference type="ARBA" id="ARBA00049032"/>
    </source>
</evidence>
<dbReference type="PROSITE" id="PS51462">
    <property type="entry name" value="NUDIX"/>
    <property type="match status" value="1"/>
</dbReference>
<sequence length="174" mass="19926">METTNIPHRICDIDWQNWQAADPATLLFVIQEGRILLIRKKRGLGAGKINGPGGKLEAGETIEACAIRELQEELCITPKNIRYHGDNCFQFIDGYSIHVHVFTATDYDGVITETEEAEPLWADLDAIPYDEMWEDDQYWIPVMLSNQSFTGRYIFDGDRMMDMELVLHSDNAKN</sequence>
<comment type="subunit">
    <text evidence="3">Monomer.</text>
</comment>
<evidence type="ECO:0000256" key="11">
    <source>
        <dbReference type="ARBA" id="ARBA00026103"/>
    </source>
</evidence>
<keyword evidence="24" id="KW-1185">Reference proteome</keyword>
<dbReference type="GO" id="GO:0005737">
    <property type="term" value="C:cytoplasm"/>
    <property type="evidence" value="ECO:0007669"/>
    <property type="project" value="TreeGrafter"/>
</dbReference>
<evidence type="ECO:0000256" key="6">
    <source>
        <dbReference type="ARBA" id="ARBA00022842"/>
    </source>
</evidence>
<dbReference type="PANTHER" id="PTHR43758:SF2">
    <property type="entry name" value="OXIDIZED PURINE NUCLEOSIDE TRIPHOSPHATE HYDROLASE"/>
    <property type="match status" value="1"/>
</dbReference>
<dbReference type="GO" id="GO:0008828">
    <property type="term" value="F:dATP diphosphatase activity"/>
    <property type="evidence" value="ECO:0007669"/>
    <property type="project" value="UniProtKB-EC"/>
</dbReference>
<evidence type="ECO:0000256" key="14">
    <source>
        <dbReference type="ARBA" id="ARBA00030634"/>
    </source>
</evidence>
<evidence type="ECO:0000256" key="9">
    <source>
        <dbReference type="ARBA" id="ARBA00024486"/>
    </source>
</evidence>
<evidence type="ECO:0000259" key="22">
    <source>
        <dbReference type="PROSITE" id="PS51462"/>
    </source>
</evidence>